<evidence type="ECO:0000313" key="2">
    <source>
        <dbReference type="EMBL" id="KAA1071563.1"/>
    </source>
</evidence>
<feature type="compositionally biased region" description="Polar residues" evidence="1">
    <location>
        <begin position="651"/>
        <end position="660"/>
    </location>
</feature>
<keyword evidence="3" id="KW-1185">Reference proteome</keyword>
<feature type="region of interest" description="Disordered" evidence="1">
    <location>
        <begin position="536"/>
        <end position="580"/>
    </location>
</feature>
<dbReference type="EMBL" id="VSWC01000170">
    <property type="protein sequence ID" value="KAA1071563.1"/>
    <property type="molecule type" value="Genomic_DNA"/>
</dbReference>
<protein>
    <recommendedName>
        <fullName evidence="4">SAM domain-containing protein</fullName>
    </recommendedName>
</protein>
<evidence type="ECO:0000256" key="1">
    <source>
        <dbReference type="SAM" id="MobiDB-lite"/>
    </source>
</evidence>
<organism evidence="2 3">
    <name type="scientific">Puccinia graminis f. sp. tritici</name>
    <dbReference type="NCBI Taxonomy" id="56615"/>
    <lineage>
        <taxon>Eukaryota</taxon>
        <taxon>Fungi</taxon>
        <taxon>Dikarya</taxon>
        <taxon>Basidiomycota</taxon>
        <taxon>Pucciniomycotina</taxon>
        <taxon>Pucciniomycetes</taxon>
        <taxon>Pucciniales</taxon>
        <taxon>Pucciniaceae</taxon>
        <taxon>Puccinia</taxon>
    </lineage>
</organism>
<feature type="compositionally biased region" description="Polar residues" evidence="1">
    <location>
        <begin position="124"/>
        <end position="136"/>
    </location>
</feature>
<comment type="caution">
    <text evidence="2">The sequence shown here is derived from an EMBL/GenBank/DDBJ whole genome shotgun (WGS) entry which is preliminary data.</text>
</comment>
<feature type="compositionally biased region" description="Polar residues" evidence="1">
    <location>
        <begin position="556"/>
        <end position="574"/>
    </location>
</feature>
<dbReference type="Proteomes" id="UP000324748">
    <property type="component" value="Unassembled WGS sequence"/>
</dbReference>
<feature type="compositionally biased region" description="Polar residues" evidence="1">
    <location>
        <begin position="213"/>
        <end position="227"/>
    </location>
</feature>
<dbReference type="OrthoDB" id="10348556at2759"/>
<name>A0A5B0M5W8_PUCGR</name>
<sequence>MRLDNILHNSTQAPSHYSGTDWLDSALDNLPLTPLTNSMLPVDDSFEFLDQNGQLCRRFPPGPNRTLGYTTMSSSVHQSYGPINDPQALEAQVQAAREFRNMYVNPSQSFSTSSPSRVDPNQPDEAQSLQLTSTPRRSPHAGHVSDSPHGNHVNHSSRSHRIRPTRIPVLVHATPKRHAQMTDPDLTPQGRSSSTMYSDLLALDDEIDLLKNPSRSPSPNEQDSSHGTPVLEDSEPVTPVSVNRIIMIDFHFHLPIFEQRPRKRKAAGSDVPKTRAYKSDVGKVTISWDLLNKDLAAFKSDVITAILTHEAKSLAGFLERSEAAGIISWIGSIVHGGEFASGANKQLGQPGVFEAWLAACRLAPPHRKLTCKLTQKDPKAIANKQSALDGLEQLDNPGTSAGPTFQPSTAAADRAKINEYIGQILATYTPRPQLTGSSDKSVFVNPEKGQEYFVITMRRAEAWGKAMHTMPATVDLWTPPKTPMFDYTTGPLEADGRPPAAITQQPAPTYAFPPYPHMYPPMNYMPQYGFQGAGMTHPHPQPVVPPVGGLGGVGQDSSAANQPKNSQPESSPAPSDTEGEDGIICFLKYARVDPDSSAVRDGLAELGMTHWSMFRHVTSEELKSAGVPLGPARNLVQAAKRYSDHLKSRARANTSPNRHS</sequence>
<dbReference type="AlphaFoldDB" id="A0A5B0M5W8"/>
<gene>
    <name evidence="2" type="ORF">PGT21_011686</name>
</gene>
<feature type="region of interest" description="Disordered" evidence="1">
    <location>
        <begin position="210"/>
        <end position="236"/>
    </location>
</feature>
<evidence type="ECO:0008006" key="4">
    <source>
        <dbReference type="Google" id="ProtNLM"/>
    </source>
</evidence>
<feature type="compositionally biased region" description="Basic residues" evidence="1">
    <location>
        <begin position="155"/>
        <end position="164"/>
    </location>
</feature>
<reference evidence="2 3" key="1">
    <citation type="submission" date="2019-05" db="EMBL/GenBank/DDBJ databases">
        <title>Emergence of the Ug99 lineage of the wheat stem rust pathogen through somatic hybridization.</title>
        <authorList>
            <person name="Li F."/>
            <person name="Upadhyaya N.M."/>
            <person name="Sperschneider J."/>
            <person name="Matny O."/>
            <person name="Nguyen-Phuc H."/>
            <person name="Mago R."/>
            <person name="Raley C."/>
            <person name="Miller M.E."/>
            <person name="Silverstein K.A.T."/>
            <person name="Henningsen E."/>
            <person name="Hirsch C.D."/>
            <person name="Visser B."/>
            <person name="Pretorius Z.A."/>
            <person name="Steffenson B.J."/>
            <person name="Schwessinger B."/>
            <person name="Dodds P.N."/>
            <person name="Figueroa M."/>
        </authorList>
    </citation>
    <scope>NUCLEOTIDE SEQUENCE [LARGE SCALE GENOMIC DNA]</scope>
    <source>
        <strain evidence="2">21-0</strain>
    </source>
</reference>
<accession>A0A5B0M5W8</accession>
<proteinExistence type="predicted"/>
<feature type="region of interest" description="Disordered" evidence="1">
    <location>
        <begin position="641"/>
        <end position="660"/>
    </location>
</feature>
<feature type="region of interest" description="Disordered" evidence="1">
    <location>
        <begin position="106"/>
        <end position="193"/>
    </location>
</feature>
<evidence type="ECO:0000313" key="3">
    <source>
        <dbReference type="Proteomes" id="UP000324748"/>
    </source>
</evidence>
<feature type="compositionally biased region" description="Low complexity" evidence="1">
    <location>
        <begin position="107"/>
        <end position="116"/>
    </location>
</feature>